<evidence type="ECO:0000256" key="5">
    <source>
        <dbReference type="SAM" id="MobiDB-lite"/>
    </source>
</evidence>
<feature type="compositionally biased region" description="Basic and acidic residues" evidence="5">
    <location>
        <begin position="106"/>
        <end position="127"/>
    </location>
</feature>
<keyword evidence="2" id="KW-0678">Repressor</keyword>
<evidence type="ECO:0000256" key="3">
    <source>
        <dbReference type="ARBA" id="ARBA00023242"/>
    </source>
</evidence>
<sequence length="701" mass="80546">MYQNGNMSINEVYSEDAALLRDHHDLLDEFVCFLPDSIGVSHPPSRGAQVVMGHRDGKPSTMRHSQVEKLIKKERVVKTSAECERSSEKPIDHDHYEQIPMSTVKEQVKKERDFKDEKEQRQAGKEENDSEEEGNADLGAQQRSPNKRISERRADELIQQQSEGVEAGDMARMSVALSLSDGRKVLKGLQRNLGFFENVKSKTQSQETYQEFLKCLNLYSEEIITLEQLHSLVDELLGKFPDLVESFNDFLARCKNIEPGDGRLLELKVEKEIKRERERKRCIEEERAEQARDSEKEREREGRVSSREISNHKDSSGGNKGKYIAKKISNHKVSSGGNRAKYVAKAIFELDLSNCEQCTPSYRLLPKSYPKPIVSQRNLLAQEVLNDTWVSVTSESEDHSFQPMRRNQYEETLFRCEDDRFELDMLLESTAITAKRMEDLLKKLHKINVRHDGKVHLDDYLSAINIRCIERIYGDHSLDVVRLLRKNAIFAVPVILTRLKQKCDEWTKCKKDMNKVWAEVYAKNFHKSLDYQSFYIKEQDKKTLSIKALLAEIKKINERKHKDDGIVISIAAGNRGLSIPDLRFEYPEPDVNEDLYQITKHSADEMCSSMKQLDKIMHLRTEPIFGLLSQLHAAEDTDKMSKGKSAKSQSTGSRKNDTDRKEEKVFASEMEFEKAGLNEKLDASQAERSKTSAAACRMLEG</sequence>
<dbReference type="InterPro" id="IPR003822">
    <property type="entry name" value="PAH"/>
</dbReference>
<evidence type="ECO:0000256" key="4">
    <source>
        <dbReference type="PROSITE-ProRule" id="PRU00810"/>
    </source>
</evidence>
<evidence type="ECO:0000313" key="7">
    <source>
        <dbReference type="EMBL" id="KAH7445042.1"/>
    </source>
</evidence>
<dbReference type="Proteomes" id="UP000825935">
    <property type="component" value="Chromosome 2"/>
</dbReference>
<feature type="compositionally biased region" description="Basic and acidic residues" evidence="5">
    <location>
        <begin position="654"/>
        <end position="690"/>
    </location>
</feature>
<dbReference type="InterPro" id="IPR036600">
    <property type="entry name" value="PAH_sf"/>
</dbReference>
<feature type="domain" description="Histone deacetylase interacting" evidence="6">
    <location>
        <begin position="354"/>
        <end position="454"/>
    </location>
</feature>
<dbReference type="PANTHER" id="PTHR12346:SF0">
    <property type="entry name" value="SIN3A, ISOFORM G"/>
    <property type="match status" value="1"/>
</dbReference>
<feature type="region of interest" description="Disordered" evidence="5">
    <location>
        <begin position="285"/>
        <end position="322"/>
    </location>
</feature>
<name>A0A8T2VCG0_CERRI</name>
<protein>
    <recommendedName>
        <fullName evidence="6">Histone deacetylase interacting domain-containing protein</fullName>
    </recommendedName>
</protein>
<dbReference type="Gene3D" id="1.20.1160.11">
    <property type="entry name" value="Paired amphipathic helix"/>
    <property type="match status" value="1"/>
</dbReference>
<evidence type="ECO:0000313" key="8">
    <source>
        <dbReference type="Proteomes" id="UP000825935"/>
    </source>
</evidence>
<feature type="region of interest" description="Disordered" evidence="5">
    <location>
        <begin position="78"/>
        <end position="153"/>
    </location>
</feature>
<evidence type="ECO:0000256" key="2">
    <source>
        <dbReference type="ARBA" id="ARBA00022491"/>
    </source>
</evidence>
<dbReference type="InterPro" id="IPR039774">
    <property type="entry name" value="Sin3-like"/>
</dbReference>
<feature type="region of interest" description="Disordered" evidence="5">
    <location>
        <begin position="44"/>
        <end position="64"/>
    </location>
</feature>
<feature type="compositionally biased region" description="Basic and acidic residues" evidence="5">
    <location>
        <begin position="78"/>
        <end position="97"/>
    </location>
</feature>
<dbReference type="GO" id="GO:0003714">
    <property type="term" value="F:transcription corepressor activity"/>
    <property type="evidence" value="ECO:0007669"/>
    <property type="project" value="InterPro"/>
</dbReference>
<dbReference type="EMBL" id="CM035407">
    <property type="protein sequence ID" value="KAH7445042.1"/>
    <property type="molecule type" value="Genomic_DNA"/>
</dbReference>
<dbReference type="Pfam" id="PF02671">
    <property type="entry name" value="PAH"/>
    <property type="match status" value="2"/>
</dbReference>
<dbReference type="GO" id="GO:0000118">
    <property type="term" value="C:histone deacetylase complex"/>
    <property type="evidence" value="ECO:0007669"/>
    <property type="project" value="TreeGrafter"/>
</dbReference>
<dbReference type="PROSITE" id="PS51477">
    <property type="entry name" value="PAH"/>
    <property type="match status" value="2"/>
</dbReference>
<reference evidence="7" key="1">
    <citation type="submission" date="2021-08" db="EMBL/GenBank/DDBJ databases">
        <title>WGS assembly of Ceratopteris richardii.</title>
        <authorList>
            <person name="Marchant D.B."/>
            <person name="Chen G."/>
            <person name="Jenkins J."/>
            <person name="Shu S."/>
            <person name="Leebens-Mack J."/>
            <person name="Grimwood J."/>
            <person name="Schmutz J."/>
            <person name="Soltis P."/>
            <person name="Soltis D."/>
            <person name="Chen Z.-H."/>
        </authorList>
    </citation>
    <scope>NUCLEOTIDE SEQUENCE</scope>
    <source>
        <strain evidence="7">Whitten #5841</strain>
        <tissue evidence="7">Leaf</tissue>
    </source>
</reference>
<dbReference type="OrthoDB" id="10265969at2759"/>
<organism evidence="7 8">
    <name type="scientific">Ceratopteris richardii</name>
    <name type="common">Triangle waterfern</name>
    <dbReference type="NCBI Taxonomy" id="49495"/>
    <lineage>
        <taxon>Eukaryota</taxon>
        <taxon>Viridiplantae</taxon>
        <taxon>Streptophyta</taxon>
        <taxon>Embryophyta</taxon>
        <taxon>Tracheophyta</taxon>
        <taxon>Polypodiopsida</taxon>
        <taxon>Polypodiidae</taxon>
        <taxon>Polypodiales</taxon>
        <taxon>Pteridineae</taxon>
        <taxon>Pteridaceae</taxon>
        <taxon>Parkerioideae</taxon>
        <taxon>Ceratopteris</taxon>
    </lineage>
</organism>
<keyword evidence="8" id="KW-1185">Reference proteome</keyword>
<dbReference type="Pfam" id="PF08295">
    <property type="entry name" value="Sin3_corepress"/>
    <property type="match status" value="1"/>
</dbReference>
<feature type="compositionally biased region" description="Basic and acidic residues" evidence="5">
    <location>
        <begin position="285"/>
        <end position="315"/>
    </location>
</feature>
<dbReference type="GO" id="GO:0000785">
    <property type="term" value="C:chromatin"/>
    <property type="evidence" value="ECO:0007669"/>
    <property type="project" value="TreeGrafter"/>
</dbReference>
<comment type="subcellular location">
    <subcellularLocation>
        <location evidence="1 4">Nucleus</location>
    </subcellularLocation>
</comment>
<dbReference type="AlphaFoldDB" id="A0A8T2VCG0"/>
<dbReference type="PANTHER" id="PTHR12346">
    <property type="entry name" value="SIN3B-RELATED"/>
    <property type="match status" value="1"/>
</dbReference>
<accession>A0A8T2VCG0</accession>
<dbReference type="FunFam" id="1.20.1160.11:FF:000002">
    <property type="entry name" value="Paired amphipathic helix protein SIN3"/>
    <property type="match status" value="1"/>
</dbReference>
<evidence type="ECO:0000256" key="1">
    <source>
        <dbReference type="ARBA" id="ARBA00004123"/>
    </source>
</evidence>
<feature type="region of interest" description="Disordered" evidence="5">
    <location>
        <begin position="636"/>
        <end position="701"/>
    </location>
</feature>
<proteinExistence type="predicted"/>
<dbReference type="InterPro" id="IPR013194">
    <property type="entry name" value="HDAC_interact_dom"/>
</dbReference>
<dbReference type="EMBL" id="CM035407">
    <property type="protein sequence ID" value="KAH7445041.1"/>
    <property type="molecule type" value="Genomic_DNA"/>
</dbReference>
<gene>
    <name evidence="7" type="ORF">KP509_02G103600</name>
</gene>
<keyword evidence="3 4" id="KW-0539">Nucleus</keyword>
<dbReference type="SUPFAM" id="SSF47762">
    <property type="entry name" value="PAH2 domain"/>
    <property type="match status" value="2"/>
</dbReference>
<comment type="caution">
    <text evidence="7">The sequence shown here is derived from an EMBL/GenBank/DDBJ whole genome shotgun (WGS) entry which is preliminary data.</text>
</comment>
<dbReference type="SMART" id="SM00761">
    <property type="entry name" value="HDAC_interact"/>
    <property type="match status" value="1"/>
</dbReference>
<evidence type="ECO:0000259" key="6">
    <source>
        <dbReference type="SMART" id="SM00761"/>
    </source>
</evidence>
<dbReference type="GO" id="GO:0000122">
    <property type="term" value="P:negative regulation of transcription by RNA polymerase II"/>
    <property type="evidence" value="ECO:0007669"/>
    <property type="project" value="TreeGrafter"/>
</dbReference>